<keyword evidence="2" id="KW-1185">Reference proteome</keyword>
<evidence type="ECO:0000313" key="1">
    <source>
        <dbReference type="EMBL" id="KAJ2762754.1"/>
    </source>
</evidence>
<name>A0ACC1JLV3_9FUNG</name>
<evidence type="ECO:0000313" key="2">
    <source>
        <dbReference type="Proteomes" id="UP001140234"/>
    </source>
</evidence>
<gene>
    <name evidence="1" type="ORF">IWQ57_005723</name>
</gene>
<protein>
    <submittedName>
        <fullName evidence="1">Uncharacterized protein</fullName>
    </submittedName>
</protein>
<comment type="caution">
    <text evidence="1">The sequence shown here is derived from an EMBL/GenBank/DDBJ whole genome shotgun (WGS) entry which is preliminary data.</text>
</comment>
<reference evidence="1" key="1">
    <citation type="submission" date="2022-07" db="EMBL/GenBank/DDBJ databases">
        <title>Phylogenomic reconstructions and comparative analyses of Kickxellomycotina fungi.</title>
        <authorList>
            <person name="Reynolds N.K."/>
            <person name="Stajich J.E."/>
            <person name="Barry K."/>
            <person name="Grigoriev I.V."/>
            <person name="Crous P."/>
            <person name="Smith M.E."/>
        </authorList>
    </citation>
    <scope>NUCLEOTIDE SEQUENCE</scope>
    <source>
        <strain evidence="1">CBS 109366</strain>
    </source>
</reference>
<dbReference type="EMBL" id="JANBUJ010002899">
    <property type="protein sequence ID" value="KAJ2762754.1"/>
    <property type="molecule type" value="Genomic_DNA"/>
</dbReference>
<dbReference type="Proteomes" id="UP001140234">
    <property type="component" value="Unassembled WGS sequence"/>
</dbReference>
<organism evidence="1 2">
    <name type="scientific">Coemansia nantahalensis</name>
    <dbReference type="NCBI Taxonomy" id="2789366"/>
    <lineage>
        <taxon>Eukaryota</taxon>
        <taxon>Fungi</taxon>
        <taxon>Fungi incertae sedis</taxon>
        <taxon>Zoopagomycota</taxon>
        <taxon>Kickxellomycotina</taxon>
        <taxon>Kickxellomycetes</taxon>
        <taxon>Kickxellales</taxon>
        <taxon>Kickxellaceae</taxon>
        <taxon>Coemansia</taxon>
    </lineage>
</organism>
<sequence length="129" mass="13450">MAVPERPRSRFSVVSFAAIYLYTLLFDILAATPFLESLLLHLPQPQDLVDDAYQPISDRTPIPDPGRAAAAAASADAAGGLHEQRPLRRRRASSGASSSAESSLGAAAGASTHADDADDGRRAHSPASA</sequence>
<proteinExistence type="predicted"/>
<feature type="non-terminal residue" evidence="1">
    <location>
        <position position="129"/>
    </location>
</feature>
<accession>A0ACC1JLV3</accession>